<protein>
    <submittedName>
        <fullName evidence="1">Uncharacterized protein</fullName>
    </submittedName>
</protein>
<sequence>MMLEEPPGFEDQSGFTVSEATSGYNSTFFQALTYDRELGATRGIDAVLKRHRLDALVVPVVGLVTSASGLYPDIQS</sequence>
<keyword evidence="2" id="KW-1185">Reference proteome</keyword>
<proteinExistence type="predicted"/>
<dbReference type="EMBL" id="ML213782">
    <property type="protein sequence ID" value="TFK31319.1"/>
    <property type="molecule type" value="Genomic_DNA"/>
</dbReference>
<accession>A0A5C3LE00</accession>
<evidence type="ECO:0000313" key="2">
    <source>
        <dbReference type="Proteomes" id="UP000308652"/>
    </source>
</evidence>
<dbReference type="STRING" id="68775.A0A5C3LE00"/>
<dbReference type="AlphaFoldDB" id="A0A5C3LE00"/>
<dbReference type="OrthoDB" id="566138at2759"/>
<dbReference type="Proteomes" id="UP000308652">
    <property type="component" value="Unassembled WGS sequence"/>
</dbReference>
<organism evidence="1 2">
    <name type="scientific">Crucibulum laeve</name>
    <dbReference type="NCBI Taxonomy" id="68775"/>
    <lineage>
        <taxon>Eukaryota</taxon>
        <taxon>Fungi</taxon>
        <taxon>Dikarya</taxon>
        <taxon>Basidiomycota</taxon>
        <taxon>Agaricomycotina</taxon>
        <taxon>Agaricomycetes</taxon>
        <taxon>Agaricomycetidae</taxon>
        <taxon>Agaricales</taxon>
        <taxon>Agaricineae</taxon>
        <taxon>Nidulariaceae</taxon>
        <taxon>Crucibulum</taxon>
    </lineage>
</organism>
<reference evidence="1 2" key="1">
    <citation type="journal article" date="2019" name="Nat. Ecol. Evol.">
        <title>Megaphylogeny resolves global patterns of mushroom evolution.</title>
        <authorList>
            <person name="Varga T."/>
            <person name="Krizsan K."/>
            <person name="Foldi C."/>
            <person name="Dima B."/>
            <person name="Sanchez-Garcia M."/>
            <person name="Sanchez-Ramirez S."/>
            <person name="Szollosi G.J."/>
            <person name="Szarkandi J.G."/>
            <person name="Papp V."/>
            <person name="Albert L."/>
            <person name="Andreopoulos W."/>
            <person name="Angelini C."/>
            <person name="Antonin V."/>
            <person name="Barry K.W."/>
            <person name="Bougher N.L."/>
            <person name="Buchanan P."/>
            <person name="Buyck B."/>
            <person name="Bense V."/>
            <person name="Catcheside P."/>
            <person name="Chovatia M."/>
            <person name="Cooper J."/>
            <person name="Damon W."/>
            <person name="Desjardin D."/>
            <person name="Finy P."/>
            <person name="Geml J."/>
            <person name="Haridas S."/>
            <person name="Hughes K."/>
            <person name="Justo A."/>
            <person name="Karasinski D."/>
            <person name="Kautmanova I."/>
            <person name="Kiss B."/>
            <person name="Kocsube S."/>
            <person name="Kotiranta H."/>
            <person name="LaButti K.M."/>
            <person name="Lechner B.E."/>
            <person name="Liimatainen K."/>
            <person name="Lipzen A."/>
            <person name="Lukacs Z."/>
            <person name="Mihaltcheva S."/>
            <person name="Morgado L.N."/>
            <person name="Niskanen T."/>
            <person name="Noordeloos M.E."/>
            <person name="Ohm R.A."/>
            <person name="Ortiz-Santana B."/>
            <person name="Ovrebo C."/>
            <person name="Racz N."/>
            <person name="Riley R."/>
            <person name="Savchenko A."/>
            <person name="Shiryaev A."/>
            <person name="Soop K."/>
            <person name="Spirin V."/>
            <person name="Szebenyi C."/>
            <person name="Tomsovsky M."/>
            <person name="Tulloss R.E."/>
            <person name="Uehling J."/>
            <person name="Grigoriev I.V."/>
            <person name="Vagvolgyi C."/>
            <person name="Papp T."/>
            <person name="Martin F.M."/>
            <person name="Miettinen O."/>
            <person name="Hibbett D.S."/>
            <person name="Nagy L.G."/>
        </authorList>
    </citation>
    <scope>NUCLEOTIDE SEQUENCE [LARGE SCALE GENOMIC DNA]</scope>
    <source>
        <strain evidence="1 2">CBS 166.37</strain>
    </source>
</reference>
<gene>
    <name evidence="1" type="ORF">BDQ12DRAFT_694329</name>
</gene>
<name>A0A5C3LE00_9AGAR</name>
<evidence type="ECO:0000313" key="1">
    <source>
        <dbReference type="EMBL" id="TFK31319.1"/>
    </source>
</evidence>